<dbReference type="AlphaFoldDB" id="A0A2P2LKU9"/>
<reference evidence="1" key="1">
    <citation type="submission" date="2018-02" db="EMBL/GenBank/DDBJ databases">
        <title>Rhizophora mucronata_Transcriptome.</title>
        <authorList>
            <person name="Meera S.P."/>
            <person name="Sreeshan A."/>
            <person name="Augustine A."/>
        </authorList>
    </citation>
    <scope>NUCLEOTIDE SEQUENCE</scope>
    <source>
        <tissue evidence="1">Leaf</tissue>
    </source>
</reference>
<sequence>MASRMVVPSGNAMELNFVASHRKHTRLNW</sequence>
<dbReference type="EMBL" id="GGEC01038110">
    <property type="protein sequence ID" value="MBX18594.1"/>
    <property type="molecule type" value="Transcribed_RNA"/>
</dbReference>
<organism evidence="1">
    <name type="scientific">Rhizophora mucronata</name>
    <name type="common">Asiatic mangrove</name>
    <dbReference type="NCBI Taxonomy" id="61149"/>
    <lineage>
        <taxon>Eukaryota</taxon>
        <taxon>Viridiplantae</taxon>
        <taxon>Streptophyta</taxon>
        <taxon>Embryophyta</taxon>
        <taxon>Tracheophyta</taxon>
        <taxon>Spermatophyta</taxon>
        <taxon>Magnoliopsida</taxon>
        <taxon>eudicotyledons</taxon>
        <taxon>Gunneridae</taxon>
        <taxon>Pentapetalae</taxon>
        <taxon>rosids</taxon>
        <taxon>fabids</taxon>
        <taxon>Malpighiales</taxon>
        <taxon>Rhizophoraceae</taxon>
        <taxon>Rhizophora</taxon>
    </lineage>
</organism>
<evidence type="ECO:0000313" key="1">
    <source>
        <dbReference type="EMBL" id="MBX18594.1"/>
    </source>
</evidence>
<proteinExistence type="predicted"/>
<accession>A0A2P2LKU9</accession>
<name>A0A2P2LKU9_RHIMU</name>
<protein>
    <submittedName>
        <fullName evidence="1">Uncharacterized protein</fullName>
    </submittedName>
</protein>